<dbReference type="AlphaFoldDB" id="A0A7X6AV09"/>
<gene>
    <name evidence="2" type="ORF">SMALB_1344</name>
</gene>
<evidence type="ECO:0000313" key="3">
    <source>
        <dbReference type="Proteomes" id="UP000536624"/>
    </source>
</evidence>
<sequence length="88" mass="9011">MGGGAGECQIGQELPDHRHEGEPVPGASRRSIPVVAGRARGTRACQRRMRSMRGSKSGSAATVAGTFSPKYSMWTAVPGTAVAAGSQA</sequence>
<evidence type="ECO:0000313" key="2">
    <source>
        <dbReference type="EMBL" id="NIY63413.1"/>
    </source>
</evidence>
<organism evidence="2 3">
    <name type="scientific">Streptomyces malaysiensis</name>
    <dbReference type="NCBI Taxonomy" id="92644"/>
    <lineage>
        <taxon>Bacteria</taxon>
        <taxon>Bacillati</taxon>
        <taxon>Actinomycetota</taxon>
        <taxon>Actinomycetes</taxon>
        <taxon>Kitasatosporales</taxon>
        <taxon>Streptomycetaceae</taxon>
        <taxon>Streptomyces</taxon>
        <taxon>Streptomyces violaceusniger group</taxon>
    </lineage>
</organism>
<evidence type="ECO:0000256" key="1">
    <source>
        <dbReference type="SAM" id="MobiDB-lite"/>
    </source>
</evidence>
<accession>A0A7X6AV09</accession>
<comment type="caution">
    <text evidence="2">The sequence shown here is derived from an EMBL/GenBank/DDBJ whole genome shotgun (WGS) entry which is preliminary data.</text>
</comment>
<name>A0A7X6AV09_STRMQ</name>
<dbReference type="Proteomes" id="UP000536624">
    <property type="component" value="Unassembled WGS sequence"/>
</dbReference>
<proteinExistence type="predicted"/>
<reference evidence="2 3" key="1">
    <citation type="submission" date="2020-02" db="EMBL/GenBank/DDBJ databases">
        <title>Streptomyces malaysiensis DSM14702 (JHCC583434, PFL_A843) Genome sequencing and assembly.</title>
        <authorList>
            <person name="Samborskyy M."/>
        </authorList>
    </citation>
    <scope>NUCLEOTIDE SEQUENCE [LARGE SCALE GENOMIC DNA]</scope>
    <source>
        <strain evidence="2 3">DSM 14702</strain>
    </source>
</reference>
<dbReference type="EMBL" id="JAALLH010000001">
    <property type="protein sequence ID" value="NIY63413.1"/>
    <property type="molecule type" value="Genomic_DNA"/>
</dbReference>
<protein>
    <submittedName>
        <fullName evidence="2">Uncharacterized protein</fullName>
    </submittedName>
</protein>
<feature type="region of interest" description="Disordered" evidence="1">
    <location>
        <begin position="1"/>
        <end position="63"/>
    </location>
</feature>